<feature type="domain" description="RIO-type" evidence="11">
    <location>
        <begin position="34"/>
        <end position="131"/>
    </location>
</feature>
<dbReference type="GO" id="GO:0008033">
    <property type="term" value="P:tRNA processing"/>
    <property type="evidence" value="ECO:0007669"/>
    <property type="project" value="UniProtKB-KW"/>
</dbReference>
<dbReference type="InterPro" id="IPR008266">
    <property type="entry name" value="Tyr_kinase_AS"/>
</dbReference>
<evidence type="ECO:0000256" key="1">
    <source>
        <dbReference type="ARBA" id="ARBA00010630"/>
    </source>
</evidence>
<evidence type="ECO:0000256" key="7">
    <source>
        <dbReference type="ARBA" id="ARBA00022777"/>
    </source>
</evidence>
<dbReference type="AlphaFoldDB" id="A0A7J2S2R8"/>
<evidence type="ECO:0000256" key="8">
    <source>
        <dbReference type="ARBA" id="ARBA00022840"/>
    </source>
</evidence>
<evidence type="ECO:0000256" key="9">
    <source>
        <dbReference type="ARBA" id="ARBA00047899"/>
    </source>
</evidence>
<dbReference type="Pfam" id="PF01163">
    <property type="entry name" value="RIO1"/>
    <property type="match status" value="1"/>
</dbReference>
<evidence type="ECO:0000256" key="3">
    <source>
        <dbReference type="ARBA" id="ARBA00022527"/>
    </source>
</evidence>
<dbReference type="PANTHER" id="PTHR12209">
    <property type="entry name" value="NON-SPECIFIC SERINE/THREONINE PROTEIN KINASE"/>
    <property type="match status" value="1"/>
</dbReference>
<dbReference type="EC" id="2.7.11.1" evidence="2"/>
<evidence type="ECO:0000313" key="12">
    <source>
        <dbReference type="EMBL" id="HEC57562.1"/>
    </source>
</evidence>
<reference evidence="12" key="1">
    <citation type="journal article" date="2020" name="mSystems">
        <title>Genome- and Community-Level Interaction Insights into Carbon Utilization and Element Cycling Functions of Hydrothermarchaeota in Hydrothermal Sediment.</title>
        <authorList>
            <person name="Zhou Z."/>
            <person name="Liu Y."/>
            <person name="Xu W."/>
            <person name="Pan J."/>
            <person name="Luo Z.H."/>
            <person name="Li M."/>
        </authorList>
    </citation>
    <scope>NUCLEOTIDE SEQUENCE [LARGE SCALE GENOMIC DNA]</scope>
    <source>
        <strain evidence="12">HyVt-386</strain>
    </source>
</reference>
<comment type="caution">
    <text evidence="12">The sequence shown here is derived from an EMBL/GenBank/DDBJ whole genome shotgun (WGS) entry which is preliminary data.</text>
</comment>
<evidence type="ECO:0000256" key="4">
    <source>
        <dbReference type="ARBA" id="ARBA00022679"/>
    </source>
</evidence>
<dbReference type="GO" id="GO:0004674">
    <property type="term" value="F:protein serine/threonine kinase activity"/>
    <property type="evidence" value="ECO:0007669"/>
    <property type="project" value="UniProtKB-KW"/>
</dbReference>
<comment type="similarity">
    <text evidence="1">Belongs to the protein kinase superfamily. BUD32 family.</text>
</comment>
<keyword evidence="6" id="KW-0547">Nucleotide-binding</keyword>
<dbReference type="InterPro" id="IPR022495">
    <property type="entry name" value="Bud32"/>
</dbReference>
<sequence>MVSSRVVHCAEAIVDIREDLVYKRRIPKDYRIKELDERIRRERTRFEAKILKEARKLGVPTPIVLDCWRDTITMEYIEGVQLKDCITERYSEIAGELVGRLHSGGIIHGDLTTSNMIVSHDRIYLIDFGLSFYDQTVEARGVDLHVFFQTLKSTHEDYERLIEAFKRGYRRQFDQAEPVLRRVSEIEARGRYK</sequence>
<gene>
    <name evidence="12" type="ORF">ENI32_06760</name>
</gene>
<dbReference type="PANTHER" id="PTHR12209:SF0">
    <property type="entry name" value="EKC_KEOPS COMPLEX SUBUNIT TP53RK"/>
    <property type="match status" value="1"/>
</dbReference>
<protein>
    <recommendedName>
        <fullName evidence="2">non-specific serine/threonine protein kinase</fullName>
        <ecNumber evidence="2">2.7.11.1</ecNumber>
    </recommendedName>
</protein>
<keyword evidence="8" id="KW-0067">ATP-binding</keyword>
<dbReference type="Gene3D" id="3.30.200.20">
    <property type="entry name" value="Phosphorylase Kinase, domain 1"/>
    <property type="match status" value="1"/>
</dbReference>
<evidence type="ECO:0000256" key="2">
    <source>
        <dbReference type="ARBA" id="ARBA00012513"/>
    </source>
</evidence>
<dbReference type="GO" id="GO:0005524">
    <property type="term" value="F:ATP binding"/>
    <property type="evidence" value="ECO:0007669"/>
    <property type="project" value="UniProtKB-KW"/>
</dbReference>
<comment type="catalytic activity">
    <reaction evidence="9">
        <text>L-threonyl-[protein] + ATP = O-phospho-L-threonyl-[protein] + ADP + H(+)</text>
        <dbReference type="Rhea" id="RHEA:46608"/>
        <dbReference type="Rhea" id="RHEA-COMP:11060"/>
        <dbReference type="Rhea" id="RHEA-COMP:11605"/>
        <dbReference type="ChEBI" id="CHEBI:15378"/>
        <dbReference type="ChEBI" id="CHEBI:30013"/>
        <dbReference type="ChEBI" id="CHEBI:30616"/>
        <dbReference type="ChEBI" id="CHEBI:61977"/>
        <dbReference type="ChEBI" id="CHEBI:456216"/>
        <dbReference type="EC" id="2.7.11.1"/>
    </reaction>
</comment>
<dbReference type="PROSITE" id="PS00109">
    <property type="entry name" value="PROTEIN_KINASE_TYR"/>
    <property type="match status" value="1"/>
</dbReference>
<dbReference type="NCBIfam" id="NF011462">
    <property type="entry name" value="PRK14879.1-3"/>
    <property type="match status" value="1"/>
</dbReference>
<evidence type="ECO:0000256" key="10">
    <source>
        <dbReference type="ARBA" id="ARBA00048679"/>
    </source>
</evidence>
<organism evidence="12">
    <name type="scientific">Candidatus Syntropharchaeum butanivorans</name>
    <dbReference type="NCBI Taxonomy" id="1839936"/>
    <lineage>
        <taxon>Archaea</taxon>
        <taxon>Methanobacteriati</taxon>
        <taxon>Methanobacteriota</taxon>
        <taxon>Stenosarchaea group</taxon>
        <taxon>Methanomicrobia</taxon>
        <taxon>Methanosarcinales</taxon>
        <taxon>ANME-2 cluster</taxon>
        <taxon>Candidatus Syntropharchaeum</taxon>
    </lineage>
</organism>
<keyword evidence="7 12" id="KW-0418">Kinase</keyword>
<dbReference type="Gene3D" id="1.10.510.10">
    <property type="entry name" value="Transferase(Phosphotransferase) domain 1"/>
    <property type="match status" value="1"/>
</dbReference>
<comment type="catalytic activity">
    <reaction evidence="10">
        <text>L-seryl-[protein] + ATP = O-phospho-L-seryl-[protein] + ADP + H(+)</text>
        <dbReference type="Rhea" id="RHEA:17989"/>
        <dbReference type="Rhea" id="RHEA-COMP:9863"/>
        <dbReference type="Rhea" id="RHEA-COMP:11604"/>
        <dbReference type="ChEBI" id="CHEBI:15378"/>
        <dbReference type="ChEBI" id="CHEBI:29999"/>
        <dbReference type="ChEBI" id="CHEBI:30616"/>
        <dbReference type="ChEBI" id="CHEBI:83421"/>
        <dbReference type="ChEBI" id="CHEBI:456216"/>
        <dbReference type="EC" id="2.7.11.1"/>
    </reaction>
</comment>
<dbReference type="InterPro" id="IPR011009">
    <property type="entry name" value="Kinase-like_dom_sf"/>
</dbReference>
<evidence type="ECO:0000256" key="6">
    <source>
        <dbReference type="ARBA" id="ARBA00022741"/>
    </source>
</evidence>
<evidence type="ECO:0000256" key="5">
    <source>
        <dbReference type="ARBA" id="ARBA00022694"/>
    </source>
</evidence>
<dbReference type="InterPro" id="IPR018934">
    <property type="entry name" value="RIO_dom"/>
</dbReference>
<evidence type="ECO:0000259" key="11">
    <source>
        <dbReference type="Pfam" id="PF01163"/>
    </source>
</evidence>
<keyword evidence="5" id="KW-0819">tRNA processing</keyword>
<dbReference type="NCBIfam" id="TIGR03724">
    <property type="entry name" value="arch_bud32"/>
    <property type="match status" value="1"/>
</dbReference>
<name>A0A7J2S2R8_9EURY</name>
<dbReference type="EMBL" id="DRIE01000109">
    <property type="protein sequence ID" value="HEC57562.1"/>
    <property type="molecule type" value="Genomic_DNA"/>
</dbReference>
<keyword evidence="3" id="KW-0723">Serine/threonine-protein kinase</keyword>
<dbReference type="SUPFAM" id="SSF56112">
    <property type="entry name" value="Protein kinase-like (PK-like)"/>
    <property type="match status" value="1"/>
</dbReference>
<keyword evidence="4" id="KW-0808">Transferase</keyword>
<accession>A0A7J2S2R8</accession>
<proteinExistence type="inferred from homology"/>
<dbReference type="GO" id="GO:0005829">
    <property type="term" value="C:cytosol"/>
    <property type="evidence" value="ECO:0007669"/>
    <property type="project" value="TreeGrafter"/>
</dbReference>
<dbReference type="Proteomes" id="UP000885936">
    <property type="component" value="Unassembled WGS sequence"/>
</dbReference>